<dbReference type="RefSeq" id="WP_129342176.1">
    <property type="nucleotide sequence ID" value="NZ_JACIDD010000002.1"/>
</dbReference>
<dbReference type="Proteomes" id="UP000292347">
    <property type="component" value="Unassembled WGS sequence"/>
</dbReference>
<dbReference type="OrthoDB" id="2873672at2"/>
<evidence type="ECO:0000313" key="3">
    <source>
        <dbReference type="Proteomes" id="UP000292347"/>
    </source>
</evidence>
<reference evidence="2 3" key="1">
    <citation type="submission" date="2019-01" db="EMBL/GenBank/DDBJ databases">
        <title>Sphingomonas mucosissima sp. nov. and Sphingomonas desiccabilis sp. nov., from biological soil crusts in the Colorado Plateau, USA.</title>
        <authorList>
            <person name="Zhu D."/>
        </authorList>
    </citation>
    <scope>NUCLEOTIDE SEQUENCE [LARGE SCALE GENOMIC DNA]</scope>
    <source>
        <strain evidence="2 3">CP1D</strain>
    </source>
</reference>
<proteinExistence type="predicted"/>
<dbReference type="AlphaFoldDB" id="A0A4Q2IU83"/>
<comment type="caution">
    <text evidence="2">The sequence shown here is derived from an EMBL/GenBank/DDBJ whole genome shotgun (WGS) entry which is preliminary data.</text>
</comment>
<protein>
    <recommendedName>
        <fullName evidence="1">DUF2231 domain-containing protein</fullName>
    </recommendedName>
</protein>
<accession>A0A4Q2IU83</accession>
<organism evidence="2 3">
    <name type="scientific">Sphingomonas desiccabilis</name>
    <dbReference type="NCBI Taxonomy" id="429134"/>
    <lineage>
        <taxon>Bacteria</taxon>
        <taxon>Pseudomonadati</taxon>
        <taxon>Pseudomonadota</taxon>
        <taxon>Alphaproteobacteria</taxon>
        <taxon>Sphingomonadales</taxon>
        <taxon>Sphingomonadaceae</taxon>
        <taxon>Sphingomonas</taxon>
    </lineage>
</organism>
<evidence type="ECO:0000259" key="1">
    <source>
        <dbReference type="Pfam" id="PF09990"/>
    </source>
</evidence>
<dbReference type="Pfam" id="PF09990">
    <property type="entry name" value="DUF2231"/>
    <property type="match status" value="1"/>
</dbReference>
<dbReference type="InterPro" id="IPR019251">
    <property type="entry name" value="DUF2231_TM"/>
</dbReference>
<sequence length="149" mass="16208">MAESIAHADRRPPGVLGHRIYSALLPVSITCFIGALITDIVYSRSPDMMWLDFSSWLLLAGLVVGGVAGVVLIVETIRSRARRKGAWTAHALLFLAAWVVEVFNSFVHTRDGWTAVVPTGLMLSILAVVLALLAGWFWQSATHRVAGDL</sequence>
<gene>
    <name evidence="2" type="ORF">EO081_12290</name>
</gene>
<keyword evidence="3" id="KW-1185">Reference proteome</keyword>
<dbReference type="EMBL" id="SDPT01000002">
    <property type="protein sequence ID" value="RXZ31961.1"/>
    <property type="molecule type" value="Genomic_DNA"/>
</dbReference>
<evidence type="ECO:0000313" key="2">
    <source>
        <dbReference type="EMBL" id="RXZ31961.1"/>
    </source>
</evidence>
<name>A0A4Q2IU83_9SPHN</name>
<feature type="domain" description="DUF2231" evidence="1">
    <location>
        <begin position="18"/>
        <end position="137"/>
    </location>
</feature>